<name>A0ABM5XU43_VIBHA</name>
<keyword evidence="1" id="KW-0472">Membrane</keyword>
<dbReference type="EMBL" id="CP014038">
    <property type="protein sequence ID" value="AMF96634.1"/>
    <property type="molecule type" value="Genomic_DNA"/>
</dbReference>
<reference evidence="2" key="1">
    <citation type="submission" date="2018-01" db="EMBL/GenBank/DDBJ databases">
        <title>FDA dAtabase for Regulatory Grade micrObial Sequences (FDA-ARGOS): Supporting development and validation of Infectious Disease Dx tests.</title>
        <authorList>
            <person name="Hoffmann M."/>
            <person name="Allard M."/>
            <person name="Evans P."/>
            <person name="Brown E."/>
            <person name="Tallon L."/>
            <person name="Sadzewicz L."/>
            <person name="Sengamalay N."/>
            <person name="Ott S."/>
            <person name="Godinez A."/>
            <person name="Nagaraj S."/>
            <person name="Vyas G."/>
            <person name="Aluvathingal J."/>
            <person name="Nadendla S."/>
            <person name="Geyer C."/>
            <person name="Sichtig H."/>
        </authorList>
    </citation>
    <scope>NUCLEOTIDE SEQUENCE</scope>
    <source>
        <strain evidence="2">FDAARGOS_107</strain>
    </source>
</reference>
<accession>A0ABM5XU43</accession>
<keyword evidence="1" id="KW-1133">Transmembrane helix</keyword>
<feature type="transmembrane region" description="Helical" evidence="1">
    <location>
        <begin position="48"/>
        <end position="69"/>
    </location>
</feature>
<gene>
    <name evidence="2" type="ORF">AL538_02250</name>
</gene>
<sequence length="101" mass="11723">MDYFPKLMARKFEWVENVSMLRVWMILISILLVCPFLAVVLIKIDISLLLFVCGIYFLLLFGLLYAKYYSSEIMLLKASKSRSGLIQNMFLLMIFPSLGVN</sequence>
<evidence type="ECO:0000256" key="1">
    <source>
        <dbReference type="SAM" id="Phobius"/>
    </source>
</evidence>
<evidence type="ECO:0000313" key="3">
    <source>
        <dbReference type="Proteomes" id="UP000067422"/>
    </source>
</evidence>
<protein>
    <submittedName>
        <fullName evidence="2">Uncharacterized protein</fullName>
    </submittedName>
</protein>
<keyword evidence="1" id="KW-0812">Transmembrane</keyword>
<evidence type="ECO:0000313" key="2">
    <source>
        <dbReference type="EMBL" id="AMF96634.1"/>
    </source>
</evidence>
<feature type="transmembrane region" description="Helical" evidence="1">
    <location>
        <begin position="21"/>
        <end position="42"/>
    </location>
</feature>
<proteinExistence type="predicted"/>
<keyword evidence="3" id="KW-1185">Reference proteome</keyword>
<dbReference type="Proteomes" id="UP000067422">
    <property type="component" value="Chromosome 1"/>
</dbReference>
<organism evidence="2 3">
    <name type="scientific">Vibrio harveyi</name>
    <name type="common">Beneckea harveyi</name>
    <dbReference type="NCBI Taxonomy" id="669"/>
    <lineage>
        <taxon>Bacteria</taxon>
        <taxon>Pseudomonadati</taxon>
        <taxon>Pseudomonadota</taxon>
        <taxon>Gammaproteobacteria</taxon>
        <taxon>Vibrionales</taxon>
        <taxon>Vibrionaceae</taxon>
        <taxon>Vibrio</taxon>
    </lineage>
</organism>